<reference evidence="1 2" key="1">
    <citation type="submission" date="2020-03" db="EMBL/GenBank/DDBJ databases">
        <title>Two novel Motilibacter sp.</title>
        <authorList>
            <person name="Liu S."/>
        </authorList>
    </citation>
    <scope>NUCLEOTIDE SEQUENCE [LARGE SCALE GENOMIC DNA]</scope>
    <source>
        <strain evidence="1 2">E257</strain>
    </source>
</reference>
<dbReference type="RefSeq" id="WP_166284707.1">
    <property type="nucleotide sequence ID" value="NZ_JAANNP010000116.1"/>
</dbReference>
<sequence>MSDVDAHPGIRLDADDVPDGGGDFAVAAHRDEGVWQVAPLPGRAAGDLCALLATLRQRPPDAGPLAFVAVDDDFFVAARIVAGRTRLLISDATAAVEWPIAREVLDTLGVPVPEDDEARPAGDLAIFADLGLPAEEVRDLCEDFDLYPDEVCRRMADRLGFGPQFARSLRAVLL</sequence>
<name>A0ABX0H1N4_9ACTN</name>
<accession>A0ABX0H1N4</accession>
<keyword evidence="2" id="KW-1185">Reference proteome</keyword>
<gene>
    <name evidence="1" type="ORF">G9H71_20910</name>
</gene>
<dbReference type="NCBIfam" id="TIGR03941">
    <property type="entry name" value="tRNA_deam_assoc"/>
    <property type="match status" value="1"/>
</dbReference>
<protein>
    <submittedName>
        <fullName evidence="1">tRNA adenosine deaminase-associated protein</fullName>
    </submittedName>
</protein>
<organism evidence="1 2">
    <name type="scientific">Motilibacter deserti</name>
    <dbReference type="NCBI Taxonomy" id="2714956"/>
    <lineage>
        <taxon>Bacteria</taxon>
        <taxon>Bacillati</taxon>
        <taxon>Actinomycetota</taxon>
        <taxon>Actinomycetes</taxon>
        <taxon>Motilibacterales</taxon>
        <taxon>Motilibacteraceae</taxon>
        <taxon>Motilibacter</taxon>
    </lineage>
</organism>
<evidence type="ECO:0000313" key="2">
    <source>
        <dbReference type="Proteomes" id="UP000800981"/>
    </source>
</evidence>
<dbReference type="Proteomes" id="UP000800981">
    <property type="component" value="Unassembled WGS sequence"/>
</dbReference>
<dbReference type="EMBL" id="JAANNP010000116">
    <property type="protein sequence ID" value="NHC16251.1"/>
    <property type="molecule type" value="Genomic_DNA"/>
</dbReference>
<dbReference type="InterPro" id="IPR023869">
    <property type="entry name" value="tRNA_Adeno_NH3ase_assoc_put"/>
</dbReference>
<proteinExistence type="predicted"/>
<evidence type="ECO:0000313" key="1">
    <source>
        <dbReference type="EMBL" id="NHC16251.1"/>
    </source>
</evidence>
<comment type="caution">
    <text evidence="1">The sequence shown here is derived from an EMBL/GenBank/DDBJ whole genome shotgun (WGS) entry which is preliminary data.</text>
</comment>